<feature type="transmembrane region" description="Helical" evidence="1">
    <location>
        <begin position="428"/>
        <end position="447"/>
    </location>
</feature>
<evidence type="ECO:0000313" key="3">
    <source>
        <dbReference type="Proteomes" id="UP000237061"/>
    </source>
</evidence>
<accession>A0A2S3ZZS1</accession>
<gene>
    <name evidence="2" type="ORF">CVS27_05195</name>
</gene>
<keyword evidence="1" id="KW-0472">Membrane</keyword>
<evidence type="ECO:0000313" key="2">
    <source>
        <dbReference type="EMBL" id="POH74614.1"/>
    </source>
</evidence>
<dbReference type="EMBL" id="PPXC01000003">
    <property type="protein sequence ID" value="POH74614.1"/>
    <property type="molecule type" value="Genomic_DNA"/>
</dbReference>
<evidence type="ECO:0008006" key="4">
    <source>
        <dbReference type="Google" id="ProtNLM"/>
    </source>
</evidence>
<name>A0A2S3ZZS1_ARTGL</name>
<feature type="transmembrane region" description="Helical" evidence="1">
    <location>
        <begin position="218"/>
        <end position="235"/>
    </location>
</feature>
<feature type="transmembrane region" description="Helical" evidence="1">
    <location>
        <begin position="265"/>
        <end position="282"/>
    </location>
</feature>
<comment type="caution">
    <text evidence="2">The sequence shown here is derived from an EMBL/GenBank/DDBJ whole genome shotgun (WGS) entry which is preliminary data.</text>
</comment>
<keyword evidence="1" id="KW-1133">Transmembrane helix</keyword>
<feature type="transmembrane region" description="Helical" evidence="1">
    <location>
        <begin position="194"/>
        <end position="212"/>
    </location>
</feature>
<sequence length="548" mass="59480">MSVKTLLNQKTIRRSMSESNYQETIPQGEGWLASPVRSNGLFLRLFLVFAVLGTLWAIATPLMAYPDEPSHTIRAAAVVRGQIAAEPGQSFGNGVHFQIPSYIANLDAQTCFTFSRNRTADCAPSIPAGDNFDVIGVTSAGSYNPMYYWVVGLPSLIMTGAPAIYAMRIVSVLFSAVFYGAAFMALSKLRKPKWPLVTASMAVTPMVLFLSSGINPNSIEIAATMAAFCALLAVLDRAHSIRSTLPAIATVAAATMVLANTRSVSLVWLLCAVVIAFLLFKWDAVKRVLGNRLVLIGVGLAAIGVVLGLLWMVVSMNAPASSGTAPEGIINPAPGVAPYQAFVTMLDRTFDFIPQYIGVVGWLDTPVPQGVIAFWSMLFVATLLMALLARPRKILFALVLALLAVAVVPAFLQASLVTTVGFFWQGRYSMPLVLVAFVSAGVTLRSLGFSTRRRNQSIARILILTALFSHVIAFLYVLRRYVVGITDISTWQTMISHPSWQPPLGWLVLTLIYGVVLLLAGQRFYFYLFPGKKLINIPALAAIRRPKL</sequence>
<feature type="transmembrane region" description="Helical" evidence="1">
    <location>
        <begin position="459"/>
        <end position="478"/>
    </location>
</feature>
<feature type="transmembrane region" description="Helical" evidence="1">
    <location>
        <begin position="504"/>
        <end position="526"/>
    </location>
</feature>
<feature type="transmembrane region" description="Helical" evidence="1">
    <location>
        <begin position="370"/>
        <end position="388"/>
    </location>
</feature>
<keyword evidence="3" id="KW-1185">Reference proteome</keyword>
<feature type="transmembrane region" description="Helical" evidence="1">
    <location>
        <begin position="395"/>
        <end position="416"/>
    </location>
</feature>
<feature type="transmembrane region" description="Helical" evidence="1">
    <location>
        <begin position="41"/>
        <end position="59"/>
    </location>
</feature>
<reference evidence="2 3" key="1">
    <citation type="submission" date="2018-01" db="EMBL/GenBank/DDBJ databases">
        <title>Arthrobacter sp. nov., from glaciers in China.</title>
        <authorList>
            <person name="Liu Q."/>
            <person name="Xin Y.-H."/>
        </authorList>
    </citation>
    <scope>NUCLEOTIDE SEQUENCE [LARGE SCALE GENOMIC DNA]</scope>
    <source>
        <strain evidence="2 3">HLT2-12-2</strain>
    </source>
</reference>
<dbReference type="Pfam" id="PF09913">
    <property type="entry name" value="DUF2142"/>
    <property type="match status" value="1"/>
</dbReference>
<keyword evidence="1" id="KW-0812">Transmembrane</keyword>
<dbReference type="InterPro" id="IPR018674">
    <property type="entry name" value="DUF2142_membrane"/>
</dbReference>
<dbReference type="AlphaFoldDB" id="A0A2S3ZZS1"/>
<dbReference type="Proteomes" id="UP000237061">
    <property type="component" value="Unassembled WGS sequence"/>
</dbReference>
<proteinExistence type="predicted"/>
<protein>
    <recommendedName>
        <fullName evidence="4">DUF2142 domain-containing protein</fullName>
    </recommendedName>
</protein>
<organism evidence="2 3">
    <name type="scientific">Arthrobacter glacialis</name>
    <dbReference type="NCBI Taxonomy" id="1664"/>
    <lineage>
        <taxon>Bacteria</taxon>
        <taxon>Bacillati</taxon>
        <taxon>Actinomycetota</taxon>
        <taxon>Actinomycetes</taxon>
        <taxon>Micrococcales</taxon>
        <taxon>Micrococcaceae</taxon>
        <taxon>Arthrobacter</taxon>
    </lineage>
</organism>
<evidence type="ECO:0000256" key="1">
    <source>
        <dbReference type="SAM" id="Phobius"/>
    </source>
</evidence>
<feature type="transmembrane region" description="Helical" evidence="1">
    <location>
        <begin position="163"/>
        <end position="182"/>
    </location>
</feature>
<feature type="transmembrane region" description="Helical" evidence="1">
    <location>
        <begin position="294"/>
        <end position="314"/>
    </location>
</feature>